<proteinExistence type="predicted"/>
<organism evidence="1 2">
    <name type="scientific">Dryococelus australis</name>
    <dbReference type="NCBI Taxonomy" id="614101"/>
    <lineage>
        <taxon>Eukaryota</taxon>
        <taxon>Metazoa</taxon>
        <taxon>Ecdysozoa</taxon>
        <taxon>Arthropoda</taxon>
        <taxon>Hexapoda</taxon>
        <taxon>Insecta</taxon>
        <taxon>Pterygota</taxon>
        <taxon>Neoptera</taxon>
        <taxon>Polyneoptera</taxon>
        <taxon>Phasmatodea</taxon>
        <taxon>Verophasmatodea</taxon>
        <taxon>Anareolatae</taxon>
        <taxon>Phasmatidae</taxon>
        <taxon>Eurycanthinae</taxon>
        <taxon>Dryococelus</taxon>
    </lineage>
</organism>
<comment type="caution">
    <text evidence="1">The sequence shown here is derived from an EMBL/GenBank/DDBJ whole genome shotgun (WGS) entry which is preliminary data.</text>
</comment>
<keyword evidence="2" id="KW-1185">Reference proteome</keyword>
<sequence length="135" mass="15784">MSNLSENWRKFKQHFNIFMTTLGKSEKSLLKIMCDQDRICHTSGFYCIHENRKKYSDQVDDILRDCVFMGVYDKTHQKEMLKTHKLMLEKVCELANLAEISRHQLNNIHNVPITDSGLSSSVNALAQQKHGQNWK</sequence>
<protein>
    <submittedName>
        <fullName evidence="1">Uncharacterized protein</fullName>
    </submittedName>
</protein>
<name>A0ABQ9HT08_9NEOP</name>
<evidence type="ECO:0000313" key="2">
    <source>
        <dbReference type="Proteomes" id="UP001159363"/>
    </source>
</evidence>
<dbReference type="EMBL" id="JARBHB010000004">
    <property type="protein sequence ID" value="KAJ8887471.1"/>
    <property type="molecule type" value="Genomic_DNA"/>
</dbReference>
<gene>
    <name evidence="1" type="ORF">PR048_013686</name>
</gene>
<reference evidence="1 2" key="1">
    <citation type="submission" date="2023-02" db="EMBL/GenBank/DDBJ databases">
        <title>LHISI_Scaffold_Assembly.</title>
        <authorList>
            <person name="Stuart O.P."/>
            <person name="Cleave R."/>
            <person name="Magrath M.J.L."/>
            <person name="Mikheyev A.S."/>
        </authorList>
    </citation>
    <scope>NUCLEOTIDE SEQUENCE [LARGE SCALE GENOMIC DNA]</scope>
    <source>
        <strain evidence="1">Daus_M_001</strain>
        <tissue evidence="1">Leg muscle</tissue>
    </source>
</reference>
<accession>A0ABQ9HT08</accession>
<evidence type="ECO:0000313" key="1">
    <source>
        <dbReference type="EMBL" id="KAJ8887471.1"/>
    </source>
</evidence>
<dbReference type="Proteomes" id="UP001159363">
    <property type="component" value="Chromosome X"/>
</dbReference>